<feature type="transmembrane region" description="Helical" evidence="1">
    <location>
        <begin position="335"/>
        <end position="355"/>
    </location>
</feature>
<dbReference type="EMBL" id="WCUA01000002">
    <property type="protein sequence ID" value="KAB4187613.1"/>
    <property type="molecule type" value="Genomic_DNA"/>
</dbReference>
<feature type="transmembrane region" description="Helical" evidence="1">
    <location>
        <begin position="241"/>
        <end position="259"/>
    </location>
</feature>
<feature type="transmembrane region" description="Helical" evidence="1">
    <location>
        <begin position="61"/>
        <end position="82"/>
    </location>
</feature>
<comment type="caution">
    <text evidence="3">The sequence shown here is derived from an EMBL/GenBank/DDBJ whole genome shotgun (WGS) entry which is preliminary data.</text>
</comment>
<dbReference type="EMBL" id="QSOF01000009">
    <property type="protein sequence ID" value="RGI76849.1"/>
    <property type="molecule type" value="Genomic_DNA"/>
</dbReference>
<gene>
    <name evidence="3" type="ORF">DXD90_08515</name>
    <name evidence="2" type="ORF">GAQ34_02485</name>
</gene>
<evidence type="ECO:0000313" key="5">
    <source>
        <dbReference type="Proteomes" id="UP000442334"/>
    </source>
</evidence>
<evidence type="ECO:0000256" key="1">
    <source>
        <dbReference type="SAM" id="Phobius"/>
    </source>
</evidence>
<sequence length="412" mass="48004">MKNHILLLLYIVLLFFLHFGFQINGINTRYLATILLLISCICVSSALIRLPMLKNSVFQKLLNSTIIYNIIVWLIPICLMTMDFSMLSGTIRFFICMVDIFLLWALLPRQYREYQLEFIVYIYLIQSVVILAAFVSPSLLEIVRQFQFESVTEITDRYLNYGTFRGLALAGDQFYGLTTSFGLISIFVMKFYVESSNIKWIGVFFVFFAANMFVGRTGFIGFFAALGYLFLSSKKNKFKSLFKIFVFTILLISILYLALPSSLKEVIDESVFAYAFQIFYNYKDSGSFSTSSSDRVAEMWQISIGFFTYLLGDGRFSNPDGTYYGKIDVGYLRQILYGGIAFLIYSVVLTWRMLTNYSKRYKIRQHLFEYIVLAYLLVIHAKGLSFMYCPEHMMIILFYYLHLNREKLAVFR</sequence>
<proteinExistence type="predicted"/>
<accession>A0A374MZC1</accession>
<feature type="transmembrane region" description="Helical" evidence="1">
    <location>
        <begin position="174"/>
        <end position="193"/>
    </location>
</feature>
<reference evidence="3 4" key="1">
    <citation type="submission" date="2018-08" db="EMBL/GenBank/DDBJ databases">
        <title>A genome reference for cultivated species of the human gut microbiota.</title>
        <authorList>
            <person name="Zou Y."/>
            <person name="Xue W."/>
            <person name="Luo G."/>
        </authorList>
    </citation>
    <scope>NUCLEOTIDE SEQUENCE [LARGE SCALE GENOMIC DNA]</scope>
    <source>
        <strain evidence="3 4">TM10-17</strain>
    </source>
</reference>
<dbReference type="Proteomes" id="UP000263754">
    <property type="component" value="Unassembled WGS sequence"/>
</dbReference>
<keyword evidence="1" id="KW-0472">Membrane</keyword>
<feature type="transmembrane region" description="Helical" evidence="1">
    <location>
        <begin position="200"/>
        <end position="229"/>
    </location>
</feature>
<dbReference type="RefSeq" id="WP_117963184.1">
    <property type="nucleotide sequence ID" value="NZ_DAWDFC010000012.1"/>
</dbReference>
<reference evidence="2 5" key="2">
    <citation type="journal article" date="2019" name="Nat. Med.">
        <title>A library of human gut bacterial isolates paired with longitudinal multiomics data enables mechanistic microbiome research.</title>
        <authorList>
            <person name="Poyet M."/>
            <person name="Groussin M."/>
            <person name="Gibbons S.M."/>
            <person name="Avila-Pacheco J."/>
            <person name="Jiang X."/>
            <person name="Kearney S.M."/>
            <person name="Perrotta A.R."/>
            <person name="Berdy B."/>
            <person name="Zhao S."/>
            <person name="Lieberman T.D."/>
            <person name="Swanson P.K."/>
            <person name="Smith M."/>
            <person name="Roesemann S."/>
            <person name="Alexander J.E."/>
            <person name="Rich S.A."/>
            <person name="Livny J."/>
            <person name="Vlamakis H."/>
            <person name="Clish C."/>
            <person name="Bullock K."/>
            <person name="Deik A."/>
            <person name="Scott J."/>
            <person name="Pierce K.A."/>
            <person name="Xavier R.J."/>
            <person name="Alm E.J."/>
        </authorList>
    </citation>
    <scope>NUCLEOTIDE SEQUENCE [LARGE SCALE GENOMIC DNA]</scope>
    <source>
        <strain evidence="2 5">BIOML-A21</strain>
    </source>
</reference>
<feature type="transmembrane region" description="Helical" evidence="1">
    <location>
        <begin position="30"/>
        <end position="49"/>
    </location>
</feature>
<feature type="transmembrane region" description="Helical" evidence="1">
    <location>
        <begin position="119"/>
        <end position="140"/>
    </location>
</feature>
<feature type="transmembrane region" description="Helical" evidence="1">
    <location>
        <begin position="367"/>
        <end position="388"/>
    </location>
</feature>
<keyword evidence="1" id="KW-0812">Transmembrane</keyword>
<dbReference type="AlphaFoldDB" id="A0A374MZC1"/>
<evidence type="ECO:0008006" key="6">
    <source>
        <dbReference type="Google" id="ProtNLM"/>
    </source>
</evidence>
<evidence type="ECO:0000313" key="3">
    <source>
        <dbReference type="EMBL" id="RGI76849.1"/>
    </source>
</evidence>
<organism evidence="3 4">
    <name type="scientific">Bacteroides uniformis</name>
    <dbReference type="NCBI Taxonomy" id="820"/>
    <lineage>
        <taxon>Bacteria</taxon>
        <taxon>Pseudomonadati</taxon>
        <taxon>Bacteroidota</taxon>
        <taxon>Bacteroidia</taxon>
        <taxon>Bacteroidales</taxon>
        <taxon>Bacteroidaceae</taxon>
        <taxon>Bacteroides</taxon>
    </lineage>
</organism>
<dbReference type="Proteomes" id="UP000442334">
    <property type="component" value="Unassembled WGS sequence"/>
</dbReference>
<feature type="transmembrane region" description="Helical" evidence="1">
    <location>
        <begin position="88"/>
        <end position="107"/>
    </location>
</feature>
<name>A0A374MZC1_BACUN</name>
<keyword evidence="1" id="KW-1133">Transmembrane helix</keyword>
<evidence type="ECO:0000313" key="4">
    <source>
        <dbReference type="Proteomes" id="UP000263754"/>
    </source>
</evidence>
<protein>
    <recommendedName>
        <fullName evidence="6">O-antigen ligase domain-containing protein</fullName>
    </recommendedName>
</protein>
<evidence type="ECO:0000313" key="2">
    <source>
        <dbReference type="EMBL" id="KAB4187613.1"/>
    </source>
</evidence>